<organism evidence="2 3">
    <name type="scientific">Fusarium sarcochroum</name>
    <dbReference type="NCBI Taxonomy" id="1208366"/>
    <lineage>
        <taxon>Eukaryota</taxon>
        <taxon>Fungi</taxon>
        <taxon>Dikarya</taxon>
        <taxon>Ascomycota</taxon>
        <taxon>Pezizomycotina</taxon>
        <taxon>Sordariomycetes</taxon>
        <taxon>Hypocreomycetidae</taxon>
        <taxon>Hypocreales</taxon>
        <taxon>Nectriaceae</taxon>
        <taxon>Fusarium</taxon>
        <taxon>Fusarium lateritium species complex</taxon>
    </lineage>
</organism>
<dbReference type="Gene3D" id="1.10.287.1490">
    <property type="match status" value="1"/>
</dbReference>
<feature type="region of interest" description="Disordered" evidence="1">
    <location>
        <begin position="88"/>
        <end position="110"/>
    </location>
</feature>
<gene>
    <name evidence="2" type="ORF">FSARC_14388</name>
</gene>
<keyword evidence="3" id="KW-1185">Reference proteome</keyword>
<feature type="region of interest" description="Disordered" evidence="1">
    <location>
        <begin position="125"/>
        <end position="156"/>
    </location>
</feature>
<dbReference type="OrthoDB" id="5103584at2759"/>
<feature type="compositionally biased region" description="Polar residues" evidence="1">
    <location>
        <begin position="125"/>
        <end position="135"/>
    </location>
</feature>
<feature type="region of interest" description="Disordered" evidence="1">
    <location>
        <begin position="1"/>
        <end position="26"/>
    </location>
</feature>
<evidence type="ECO:0000313" key="2">
    <source>
        <dbReference type="EMBL" id="KAF4945673.1"/>
    </source>
</evidence>
<evidence type="ECO:0000313" key="3">
    <source>
        <dbReference type="Proteomes" id="UP000622797"/>
    </source>
</evidence>
<accession>A0A8H4STX3</accession>
<dbReference type="AlphaFoldDB" id="A0A8H4STX3"/>
<dbReference type="Proteomes" id="UP000622797">
    <property type="component" value="Unassembled WGS sequence"/>
</dbReference>
<feature type="compositionally biased region" description="Low complexity" evidence="1">
    <location>
        <begin position="136"/>
        <end position="149"/>
    </location>
</feature>
<evidence type="ECO:0000256" key="1">
    <source>
        <dbReference type="SAM" id="MobiDB-lite"/>
    </source>
</evidence>
<sequence length="262" mass="29043">MAIQEYRDPSGPNDALASALGPNDHSSNLAAARAASVAAEKAKREAADKTASEFKAKAARDADDLATCRAEIVTLKAQLQEAQQLANTSKAQSSEARSTTEVLQHNLTTKSNELATARAEIENLKSNSSGLSNRVSELSSSKEQLQSQLNQRTAERDYNWSELNKRTSERDHNWSELQQRTSELDNGDVTVRQITWGGRDLTNDGNIARKVKERVRNGWGIPFSNDFFGCDPQPGTKKWGVVRFCRSRKVEGWEYEEKSSVP</sequence>
<reference evidence="2" key="2">
    <citation type="submission" date="2020-05" db="EMBL/GenBank/DDBJ databases">
        <authorList>
            <person name="Kim H.-S."/>
            <person name="Proctor R.H."/>
            <person name="Brown D.W."/>
        </authorList>
    </citation>
    <scope>NUCLEOTIDE SEQUENCE</scope>
    <source>
        <strain evidence="2">NRRL 20472</strain>
    </source>
</reference>
<feature type="region of interest" description="Disordered" evidence="1">
    <location>
        <begin position="44"/>
        <end position="63"/>
    </location>
</feature>
<name>A0A8H4STX3_9HYPO</name>
<protein>
    <submittedName>
        <fullName evidence="2">Uncharacterized protein</fullName>
    </submittedName>
</protein>
<dbReference type="EMBL" id="JABEXW010001221">
    <property type="protein sequence ID" value="KAF4945673.1"/>
    <property type="molecule type" value="Genomic_DNA"/>
</dbReference>
<proteinExistence type="predicted"/>
<reference evidence="2" key="1">
    <citation type="journal article" date="2020" name="BMC Genomics">
        <title>Correction to: Identification and distribution of gene clusters required for synthesis of sphingolipid metabolism inhibitors in diverse species of the filamentous fungus Fusarium.</title>
        <authorList>
            <person name="Kim H.S."/>
            <person name="Lohmar J.M."/>
            <person name="Busman M."/>
            <person name="Brown D.W."/>
            <person name="Naumann T.A."/>
            <person name="Divon H.H."/>
            <person name="Lysoe E."/>
            <person name="Uhlig S."/>
            <person name="Proctor R.H."/>
        </authorList>
    </citation>
    <scope>NUCLEOTIDE SEQUENCE</scope>
    <source>
        <strain evidence="2">NRRL 20472</strain>
    </source>
</reference>
<comment type="caution">
    <text evidence="2">The sequence shown here is derived from an EMBL/GenBank/DDBJ whole genome shotgun (WGS) entry which is preliminary data.</text>
</comment>